<organism evidence="1 2">
    <name type="scientific">Ilumatobacter fluminis</name>
    <dbReference type="NCBI Taxonomy" id="467091"/>
    <lineage>
        <taxon>Bacteria</taxon>
        <taxon>Bacillati</taxon>
        <taxon>Actinomycetota</taxon>
        <taxon>Acidimicrobiia</taxon>
        <taxon>Acidimicrobiales</taxon>
        <taxon>Ilumatobacteraceae</taxon>
        <taxon>Ilumatobacter</taxon>
    </lineage>
</organism>
<protein>
    <submittedName>
        <fullName evidence="1">Putative signal transducing protein</fullName>
    </submittedName>
</protein>
<keyword evidence="2" id="KW-1185">Reference proteome</keyword>
<dbReference type="RefSeq" id="WP_133869795.1">
    <property type="nucleotide sequence ID" value="NZ_JAVJPS010000042.1"/>
</dbReference>
<proteinExistence type="predicted"/>
<dbReference type="OrthoDB" id="9904867at2"/>
<gene>
    <name evidence="1" type="ORF">BDK89_3119</name>
</gene>
<evidence type="ECO:0000313" key="2">
    <source>
        <dbReference type="Proteomes" id="UP000294558"/>
    </source>
</evidence>
<name>A0A4R7I3J2_9ACTN</name>
<dbReference type="AlphaFoldDB" id="A0A4R7I3J2"/>
<evidence type="ECO:0000313" key="1">
    <source>
        <dbReference type="EMBL" id="TDT17509.1"/>
    </source>
</evidence>
<accession>A0A4R7I3J2</accession>
<reference evidence="1 2" key="1">
    <citation type="submission" date="2019-03" db="EMBL/GenBank/DDBJ databases">
        <title>Sequencing the genomes of 1000 actinobacteria strains.</title>
        <authorList>
            <person name="Klenk H.-P."/>
        </authorList>
    </citation>
    <scope>NUCLEOTIDE SEQUENCE [LARGE SCALE GENOMIC DNA]</scope>
    <source>
        <strain evidence="1 2">DSM 18936</strain>
    </source>
</reference>
<comment type="caution">
    <text evidence="1">The sequence shown here is derived from an EMBL/GenBank/DDBJ whole genome shotgun (WGS) entry which is preliminary data.</text>
</comment>
<dbReference type="Proteomes" id="UP000294558">
    <property type="component" value="Unassembled WGS sequence"/>
</dbReference>
<sequence length="94" mass="10990">MGIFHWIFGKHPPKPPDPERSCEVAWLPLWQSQMVLHELLERDIPAVVSEDFSSHYRGGSIQPMARIFVMEPRRREAEEVIEEITGYPPAHQDR</sequence>
<dbReference type="EMBL" id="SOAU01000001">
    <property type="protein sequence ID" value="TDT17509.1"/>
    <property type="molecule type" value="Genomic_DNA"/>
</dbReference>